<keyword evidence="1" id="KW-1133">Transmembrane helix</keyword>
<dbReference type="SUPFAM" id="SSF81324">
    <property type="entry name" value="Voltage-gated potassium channels"/>
    <property type="match status" value="1"/>
</dbReference>
<gene>
    <name evidence="3" type="ORF">Mal4_06150</name>
</gene>
<feature type="transmembrane region" description="Helical" evidence="1">
    <location>
        <begin position="50"/>
        <end position="70"/>
    </location>
</feature>
<keyword evidence="1" id="KW-0812">Transmembrane</keyword>
<organism evidence="3 4">
    <name type="scientific">Maioricimonas rarisocia</name>
    <dbReference type="NCBI Taxonomy" id="2528026"/>
    <lineage>
        <taxon>Bacteria</taxon>
        <taxon>Pseudomonadati</taxon>
        <taxon>Planctomycetota</taxon>
        <taxon>Planctomycetia</taxon>
        <taxon>Planctomycetales</taxon>
        <taxon>Planctomycetaceae</taxon>
        <taxon>Maioricimonas</taxon>
    </lineage>
</organism>
<evidence type="ECO:0000313" key="4">
    <source>
        <dbReference type="Proteomes" id="UP000320496"/>
    </source>
</evidence>
<dbReference type="KEGG" id="mri:Mal4_06150"/>
<feature type="transmembrane region" description="Helical" evidence="1">
    <location>
        <begin position="136"/>
        <end position="156"/>
    </location>
</feature>
<feature type="transmembrane region" description="Helical" evidence="1">
    <location>
        <begin position="20"/>
        <end position="44"/>
    </location>
</feature>
<evidence type="ECO:0000313" key="3">
    <source>
        <dbReference type="EMBL" id="QDU36330.1"/>
    </source>
</evidence>
<keyword evidence="3" id="KW-0406">Ion transport</keyword>
<evidence type="ECO:0000259" key="2">
    <source>
        <dbReference type="Pfam" id="PF07885"/>
    </source>
</evidence>
<protein>
    <submittedName>
        <fullName evidence="3">Voltage-gated potassium channel</fullName>
    </submittedName>
</protein>
<sequence>MNSYPGNVHLPRPLQRWFHLRFTGMLASLILLLMIAPFVLSIASRTGRPFGSLLLGIAFVQVYLSAVYTVSNERRQLKLATGLSLITIVAMATAFITEAFLAWEIASIVSTILLAYVICLTLRFLFSVDRVTMDTIAAAICVYLLMGLLWAFLYSLTSQINPLAFSETEEMTRLANAAGDDAPAATVRFAGLDTGTGLYFSFVTLTTLGYGDITPLSTPARMLTAAEAIAGQIYLAVLVARLVGLHISQQKGMSDET</sequence>
<feature type="domain" description="Potassium channel" evidence="2">
    <location>
        <begin position="191"/>
        <end position="243"/>
    </location>
</feature>
<reference evidence="3 4" key="1">
    <citation type="submission" date="2019-02" db="EMBL/GenBank/DDBJ databases">
        <title>Deep-cultivation of Planctomycetes and their phenomic and genomic characterization uncovers novel biology.</title>
        <authorList>
            <person name="Wiegand S."/>
            <person name="Jogler M."/>
            <person name="Boedeker C."/>
            <person name="Pinto D."/>
            <person name="Vollmers J."/>
            <person name="Rivas-Marin E."/>
            <person name="Kohn T."/>
            <person name="Peeters S.H."/>
            <person name="Heuer A."/>
            <person name="Rast P."/>
            <person name="Oberbeckmann S."/>
            <person name="Bunk B."/>
            <person name="Jeske O."/>
            <person name="Meyerdierks A."/>
            <person name="Storesund J.E."/>
            <person name="Kallscheuer N."/>
            <person name="Luecker S."/>
            <person name="Lage O.M."/>
            <person name="Pohl T."/>
            <person name="Merkel B.J."/>
            <person name="Hornburger P."/>
            <person name="Mueller R.-W."/>
            <person name="Bruemmer F."/>
            <person name="Labrenz M."/>
            <person name="Spormann A.M."/>
            <person name="Op den Camp H."/>
            <person name="Overmann J."/>
            <person name="Amann R."/>
            <person name="Jetten M.S.M."/>
            <person name="Mascher T."/>
            <person name="Medema M.H."/>
            <person name="Devos D.P."/>
            <person name="Kaster A.-K."/>
            <person name="Ovreas L."/>
            <person name="Rohde M."/>
            <person name="Galperin M.Y."/>
            <person name="Jogler C."/>
        </authorList>
    </citation>
    <scope>NUCLEOTIDE SEQUENCE [LARGE SCALE GENOMIC DNA]</scope>
    <source>
        <strain evidence="3 4">Mal4</strain>
    </source>
</reference>
<dbReference type="Gene3D" id="1.10.287.70">
    <property type="match status" value="1"/>
</dbReference>
<dbReference type="EMBL" id="CP036275">
    <property type="protein sequence ID" value="QDU36330.1"/>
    <property type="molecule type" value="Genomic_DNA"/>
</dbReference>
<dbReference type="Pfam" id="PF07885">
    <property type="entry name" value="Ion_trans_2"/>
    <property type="match status" value="1"/>
</dbReference>
<dbReference type="Proteomes" id="UP000320496">
    <property type="component" value="Chromosome"/>
</dbReference>
<accession>A0A517Z1G7</accession>
<dbReference type="AlphaFoldDB" id="A0A517Z1G7"/>
<feature type="transmembrane region" description="Helical" evidence="1">
    <location>
        <begin position="77"/>
        <end position="96"/>
    </location>
</feature>
<dbReference type="GO" id="GO:0034220">
    <property type="term" value="P:monoatomic ion transmembrane transport"/>
    <property type="evidence" value="ECO:0007669"/>
    <property type="project" value="UniProtKB-KW"/>
</dbReference>
<dbReference type="RefSeq" id="WP_145367006.1">
    <property type="nucleotide sequence ID" value="NZ_CP036275.1"/>
</dbReference>
<dbReference type="OrthoDB" id="9813518at2"/>
<feature type="transmembrane region" description="Helical" evidence="1">
    <location>
        <begin position="222"/>
        <end position="243"/>
    </location>
</feature>
<name>A0A517Z1G7_9PLAN</name>
<keyword evidence="4" id="KW-1185">Reference proteome</keyword>
<keyword evidence="1" id="KW-0472">Membrane</keyword>
<feature type="transmembrane region" description="Helical" evidence="1">
    <location>
        <begin position="102"/>
        <end position="124"/>
    </location>
</feature>
<keyword evidence="3" id="KW-0813">Transport</keyword>
<keyword evidence="3" id="KW-0407">Ion channel</keyword>
<proteinExistence type="predicted"/>
<dbReference type="InterPro" id="IPR013099">
    <property type="entry name" value="K_chnl_dom"/>
</dbReference>
<evidence type="ECO:0000256" key="1">
    <source>
        <dbReference type="SAM" id="Phobius"/>
    </source>
</evidence>